<keyword evidence="2" id="KW-1185">Reference proteome</keyword>
<sequence length="63" mass="7284">MSTTPKLTAQERQRIAHQQLEASKKPYLVRDMPRTVLYLTTEQAAKRMDLIPQFGKLPVESDK</sequence>
<evidence type="ECO:0000313" key="2">
    <source>
        <dbReference type="Proteomes" id="UP000653797"/>
    </source>
</evidence>
<comment type="caution">
    <text evidence="1">The sequence shown here is derived from an EMBL/GenBank/DDBJ whole genome shotgun (WGS) entry which is preliminary data.</text>
</comment>
<name>A0A927B1M3_9BACT</name>
<dbReference type="Proteomes" id="UP000653797">
    <property type="component" value="Unassembled WGS sequence"/>
</dbReference>
<gene>
    <name evidence="1" type="ORF">IC230_12450</name>
</gene>
<proteinExistence type="predicted"/>
<evidence type="ECO:0000313" key="1">
    <source>
        <dbReference type="EMBL" id="MBD2753706.1"/>
    </source>
</evidence>
<accession>A0A927B1M3</accession>
<dbReference type="RefSeq" id="WP_191039354.1">
    <property type="nucleotide sequence ID" value="NZ_JACXAA010000004.1"/>
</dbReference>
<dbReference type="EMBL" id="JACXAA010000004">
    <property type="protein sequence ID" value="MBD2753706.1"/>
    <property type="molecule type" value="Genomic_DNA"/>
</dbReference>
<dbReference type="AlphaFoldDB" id="A0A927B1M3"/>
<protein>
    <submittedName>
        <fullName evidence="1">Uncharacterized protein</fullName>
    </submittedName>
</protein>
<reference evidence="1" key="1">
    <citation type="submission" date="2020-09" db="EMBL/GenBank/DDBJ databases">
        <authorList>
            <person name="Kim M.K."/>
        </authorList>
    </citation>
    <scope>NUCLEOTIDE SEQUENCE</scope>
    <source>
        <strain evidence="1">BT704</strain>
    </source>
</reference>
<organism evidence="1 2">
    <name type="scientific">Spirosoma validum</name>
    <dbReference type="NCBI Taxonomy" id="2771355"/>
    <lineage>
        <taxon>Bacteria</taxon>
        <taxon>Pseudomonadati</taxon>
        <taxon>Bacteroidota</taxon>
        <taxon>Cytophagia</taxon>
        <taxon>Cytophagales</taxon>
        <taxon>Cytophagaceae</taxon>
        <taxon>Spirosoma</taxon>
    </lineage>
</organism>